<reference evidence="1 2" key="1">
    <citation type="submission" date="2020-02" db="EMBL/GenBank/DDBJ databases">
        <title>Draft genome sequence of two Spirosoma agri KCTC 52727 and Spirosoma terrae KCTC 52035.</title>
        <authorList>
            <person name="Rojas J."/>
            <person name="Ambika Manirajan B."/>
            <person name="Suarez C."/>
            <person name="Ratering S."/>
            <person name="Schnell S."/>
        </authorList>
    </citation>
    <scope>NUCLEOTIDE SEQUENCE [LARGE SCALE GENOMIC DNA]</scope>
    <source>
        <strain evidence="1 2">KCTC 52035</strain>
    </source>
</reference>
<dbReference type="AlphaFoldDB" id="A0A6L9LA97"/>
<dbReference type="EMBL" id="JAAFZH010000004">
    <property type="protein sequence ID" value="NDU95733.1"/>
    <property type="molecule type" value="Genomic_DNA"/>
</dbReference>
<evidence type="ECO:0000313" key="1">
    <source>
        <dbReference type="EMBL" id="NDU95733.1"/>
    </source>
</evidence>
<evidence type="ECO:0000313" key="2">
    <source>
        <dbReference type="Proteomes" id="UP000474175"/>
    </source>
</evidence>
<dbReference type="RefSeq" id="WP_163948321.1">
    <property type="nucleotide sequence ID" value="NZ_JAAFZH010000004.1"/>
</dbReference>
<gene>
    <name evidence="1" type="ORF">GK108_12690</name>
</gene>
<keyword evidence="2" id="KW-1185">Reference proteome</keyword>
<name>A0A6L9LA97_9BACT</name>
<protein>
    <submittedName>
        <fullName evidence="1">Uncharacterized protein</fullName>
    </submittedName>
</protein>
<accession>A0A6L9LA97</accession>
<sequence length="175" mass="18020">MASVDLNITGGAGPFTIRIAADTDPQGTNRYLSGTTPAQFTAIPDGLSHTYNVSVSNGTCNAATSSFNQLCPCAAIPSLFATADCSNAAAPKINVQVNFSQSRQVRVQIFDGATEISNELLNPGTTKAYAVSSGKTYTVRASDSSYASCKAADQTVPVTCTTSCTLSVTAVNPTC</sequence>
<organism evidence="1 2">
    <name type="scientific">Spirosoma terrae</name>
    <dbReference type="NCBI Taxonomy" id="1968276"/>
    <lineage>
        <taxon>Bacteria</taxon>
        <taxon>Pseudomonadati</taxon>
        <taxon>Bacteroidota</taxon>
        <taxon>Cytophagia</taxon>
        <taxon>Cytophagales</taxon>
        <taxon>Cytophagaceae</taxon>
        <taxon>Spirosoma</taxon>
    </lineage>
</organism>
<dbReference type="Proteomes" id="UP000474175">
    <property type="component" value="Unassembled WGS sequence"/>
</dbReference>
<proteinExistence type="predicted"/>
<comment type="caution">
    <text evidence="1">The sequence shown here is derived from an EMBL/GenBank/DDBJ whole genome shotgun (WGS) entry which is preliminary data.</text>
</comment>